<protein>
    <submittedName>
        <fullName evidence="1">Uncharacterized protein</fullName>
    </submittedName>
</protein>
<reference evidence="1" key="1">
    <citation type="submission" date="2014-09" db="EMBL/GenBank/DDBJ databases">
        <authorList>
            <person name="Magalhaes I.L.F."/>
            <person name="Oliveira U."/>
            <person name="Santos F.R."/>
            <person name="Vidigal T.H.D.A."/>
            <person name="Brescovit A.D."/>
            <person name="Santos A.J."/>
        </authorList>
    </citation>
    <scope>NUCLEOTIDE SEQUENCE</scope>
    <source>
        <tissue evidence="1">Shoot tissue taken approximately 20 cm above the soil surface</tissue>
    </source>
</reference>
<dbReference type="EMBL" id="GBRH01268017">
    <property type="protein sequence ID" value="JAD29878.1"/>
    <property type="molecule type" value="Transcribed_RNA"/>
</dbReference>
<evidence type="ECO:0000313" key="1">
    <source>
        <dbReference type="EMBL" id="JAD29878.1"/>
    </source>
</evidence>
<dbReference type="AlphaFoldDB" id="A0A0A8YWS0"/>
<proteinExistence type="predicted"/>
<sequence length="31" mass="3528">MFVFSNIIPSLTSLDFSYLKLATSFCVAQRK</sequence>
<organism evidence="1">
    <name type="scientific">Arundo donax</name>
    <name type="common">Giant reed</name>
    <name type="synonym">Donax arundinaceus</name>
    <dbReference type="NCBI Taxonomy" id="35708"/>
    <lineage>
        <taxon>Eukaryota</taxon>
        <taxon>Viridiplantae</taxon>
        <taxon>Streptophyta</taxon>
        <taxon>Embryophyta</taxon>
        <taxon>Tracheophyta</taxon>
        <taxon>Spermatophyta</taxon>
        <taxon>Magnoliopsida</taxon>
        <taxon>Liliopsida</taxon>
        <taxon>Poales</taxon>
        <taxon>Poaceae</taxon>
        <taxon>PACMAD clade</taxon>
        <taxon>Arundinoideae</taxon>
        <taxon>Arundineae</taxon>
        <taxon>Arundo</taxon>
    </lineage>
</organism>
<reference evidence="1" key="2">
    <citation type="journal article" date="2015" name="Data Brief">
        <title>Shoot transcriptome of the giant reed, Arundo donax.</title>
        <authorList>
            <person name="Barrero R.A."/>
            <person name="Guerrero F.D."/>
            <person name="Moolhuijzen P."/>
            <person name="Goolsby J.A."/>
            <person name="Tidwell J."/>
            <person name="Bellgard S.E."/>
            <person name="Bellgard M.I."/>
        </authorList>
    </citation>
    <scope>NUCLEOTIDE SEQUENCE</scope>
    <source>
        <tissue evidence="1">Shoot tissue taken approximately 20 cm above the soil surface</tissue>
    </source>
</reference>
<accession>A0A0A8YWS0</accession>
<name>A0A0A8YWS0_ARUDO</name>